<reference evidence="3" key="2">
    <citation type="submission" date="2023-05" db="EMBL/GenBank/DDBJ databases">
        <authorList>
            <consortium name="Lawrence Berkeley National Laboratory"/>
            <person name="Steindorff A."/>
            <person name="Hensen N."/>
            <person name="Bonometti L."/>
            <person name="Westerberg I."/>
            <person name="Brannstrom I.O."/>
            <person name="Guillou S."/>
            <person name="Cros-Aarteil S."/>
            <person name="Calhoun S."/>
            <person name="Haridas S."/>
            <person name="Kuo A."/>
            <person name="Mondo S."/>
            <person name="Pangilinan J."/>
            <person name="Riley R."/>
            <person name="Labutti K."/>
            <person name="Andreopoulos B."/>
            <person name="Lipzen A."/>
            <person name="Chen C."/>
            <person name="Yanf M."/>
            <person name="Daum C."/>
            <person name="Ng V."/>
            <person name="Clum A."/>
            <person name="Ohm R."/>
            <person name="Martin F."/>
            <person name="Silar P."/>
            <person name="Natvig D."/>
            <person name="Lalanne C."/>
            <person name="Gautier V."/>
            <person name="Ament-Velasquez S.L."/>
            <person name="Kruys A."/>
            <person name="Hutchinson M.I."/>
            <person name="Powell A.J."/>
            <person name="Barry K."/>
            <person name="Miller A.N."/>
            <person name="Grigoriev I.V."/>
            <person name="Debuchy R."/>
            <person name="Gladieux P."/>
            <person name="Thoren M.H."/>
            <person name="Johannesson H."/>
        </authorList>
    </citation>
    <scope>NUCLEOTIDE SEQUENCE</scope>
    <source>
        <strain evidence="3">CBS 103.79</strain>
    </source>
</reference>
<organism evidence="3 4">
    <name type="scientific">Staphylotrichum tortipilum</name>
    <dbReference type="NCBI Taxonomy" id="2831512"/>
    <lineage>
        <taxon>Eukaryota</taxon>
        <taxon>Fungi</taxon>
        <taxon>Dikarya</taxon>
        <taxon>Ascomycota</taxon>
        <taxon>Pezizomycotina</taxon>
        <taxon>Sordariomycetes</taxon>
        <taxon>Sordariomycetidae</taxon>
        <taxon>Sordariales</taxon>
        <taxon>Chaetomiaceae</taxon>
        <taxon>Staphylotrichum</taxon>
    </lineage>
</organism>
<evidence type="ECO:0000259" key="2">
    <source>
        <dbReference type="PROSITE" id="PS00028"/>
    </source>
</evidence>
<dbReference type="EMBL" id="MU855505">
    <property type="protein sequence ID" value="KAK3902506.1"/>
    <property type="molecule type" value="Genomic_DNA"/>
</dbReference>
<feature type="compositionally biased region" description="Polar residues" evidence="1">
    <location>
        <begin position="16"/>
        <end position="25"/>
    </location>
</feature>
<feature type="compositionally biased region" description="Low complexity" evidence="1">
    <location>
        <begin position="607"/>
        <end position="618"/>
    </location>
</feature>
<evidence type="ECO:0000313" key="4">
    <source>
        <dbReference type="Proteomes" id="UP001303889"/>
    </source>
</evidence>
<proteinExistence type="predicted"/>
<feature type="region of interest" description="Disordered" evidence="1">
    <location>
        <begin position="874"/>
        <end position="932"/>
    </location>
</feature>
<feature type="domain" description="C2H2-type" evidence="2">
    <location>
        <begin position="142"/>
        <end position="163"/>
    </location>
</feature>
<feature type="region of interest" description="Disordered" evidence="1">
    <location>
        <begin position="525"/>
        <end position="569"/>
    </location>
</feature>
<feature type="region of interest" description="Disordered" evidence="1">
    <location>
        <begin position="163"/>
        <end position="183"/>
    </location>
</feature>
<dbReference type="Proteomes" id="UP001303889">
    <property type="component" value="Unassembled WGS sequence"/>
</dbReference>
<dbReference type="PANTHER" id="PTHR38166:SF1">
    <property type="entry name" value="C2H2-TYPE DOMAIN-CONTAINING PROTEIN"/>
    <property type="match status" value="1"/>
</dbReference>
<feature type="compositionally biased region" description="Low complexity" evidence="1">
    <location>
        <begin position="880"/>
        <end position="894"/>
    </location>
</feature>
<feature type="compositionally biased region" description="Basic and acidic residues" evidence="1">
    <location>
        <begin position="163"/>
        <end position="173"/>
    </location>
</feature>
<dbReference type="SMART" id="SM00355">
    <property type="entry name" value="ZnF_C2H2"/>
    <property type="match status" value="3"/>
</dbReference>
<feature type="region of interest" description="Disordered" evidence="1">
    <location>
        <begin position="467"/>
        <end position="505"/>
    </location>
</feature>
<name>A0AAN6MKD2_9PEZI</name>
<feature type="region of interest" description="Disordered" evidence="1">
    <location>
        <begin position="604"/>
        <end position="632"/>
    </location>
</feature>
<feature type="compositionally biased region" description="Acidic residues" evidence="1">
    <location>
        <begin position="648"/>
        <end position="658"/>
    </location>
</feature>
<evidence type="ECO:0000313" key="3">
    <source>
        <dbReference type="EMBL" id="KAK3902506.1"/>
    </source>
</evidence>
<feature type="compositionally biased region" description="Acidic residues" evidence="1">
    <location>
        <begin position="551"/>
        <end position="563"/>
    </location>
</feature>
<comment type="caution">
    <text evidence="3">The sequence shown here is derived from an EMBL/GenBank/DDBJ whole genome shotgun (WGS) entry which is preliminary data.</text>
</comment>
<sequence>MDPRPPTQGMDGPRSANGSNPTPYNAATPGRIVTQGFAPRAPTARPAPTTMVKDALTETPQAEDGPPEFVTGIRESWMSSASTAASRDSAVPSLFDVRASTISASTRYSARQSSIESPIWATSPINEEHCKDDCPQPSRYWCTFCDATFDDKTEWKLHEFKSHDRGEQGDAAREPVGTNNDAGLATVPSGSLRYSSLRTAWGCGFCAAGMLARPDYLNHVGKHYDDGKDKSDWQHTHVIEGLLRQPKISPVWMALVSKEESARHSKLRFVWNSETTGRATDAGEPSRLQDLLEFFASGGKTADEVVAAAYRSADARPEGNVSDLIRRHFLRNPEPHLVRPAQDPVQPPPDLRRFAAMELDDVISPLSPLPAPIPPPGNLTQAPLALDPAQVPHALHSFSAREARGRAAKLGMGNASSDKDTPPQGSVSAAPPSDPLSKHHAHDWIQHPLKQANLRRVDSSRSIMLSNQPEIVNRPGPQDASVASQLSFRSATPQPQLQGAPAQTVDDARISSLALKLEATASIRPHASSSTLSTHTGDGSHGLADSTSETMSDDSVSEPDSWLEVDGLPGGTRAWKNAFQQRVNRSMAQLWARYNRDWDALVVNQRPGGSSQPSSQSQEPFGYVQQGTSSHQAANHGLGLTWGSFVPLEDEDEDDDDDNYLRPPSLPKLSPTIPKRFACPYRKHDPHTYNMQDHEVCTVRSWSTISRLKEHLYRRHYKVHCQRCKKIFRNERELDDHEMSIIGCQVLSRHSPCDMTTYQHKQLRMKKHTARRQTDEDKWNDIYRLLFPHEQVPSPYPEAADDMTHVSSESQASFDFQHFLLSEMPGLFTQTAEQHAGRRLQARDGLAMDAIPRIIDEALRKAFTAWEARGSKVPVAGWNSSPRGPSSSSVQSNPTPQPPAIPTSEGIEYPSNNIGISVPDNCGPPPDESGIPIEFDPFIPPHDDPAWQAFVDMVGRPVESDFEMGGYQFAGY</sequence>
<reference evidence="3" key="1">
    <citation type="journal article" date="2023" name="Mol. Phylogenet. Evol.">
        <title>Genome-scale phylogeny and comparative genomics of the fungal order Sordariales.</title>
        <authorList>
            <person name="Hensen N."/>
            <person name="Bonometti L."/>
            <person name="Westerberg I."/>
            <person name="Brannstrom I.O."/>
            <person name="Guillou S."/>
            <person name="Cros-Aarteil S."/>
            <person name="Calhoun S."/>
            <person name="Haridas S."/>
            <person name="Kuo A."/>
            <person name="Mondo S."/>
            <person name="Pangilinan J."/>
            <person name="Riley R."/>
            <person name="LaButti K."/>
            <person name="Andreopoulos B."/>
            <person name="Lipzen A."/>
            <person name="Chen C."/>
            <person name="Yan M."/>
            <person name="Daum C."/>
            <person name="Ng V."/>
            <person name="Clum A."/>
            <person name="Steindorff A."/>
            <person name="Ohm R.A."/>
            <person name="Martin F."/>
            <person name="Silar P."/>
            <person name="Natvig D.O."/>
            <person name="Lalanne C."/>
            <person name="Gautier V."/>
            <person name="Ament-Velasquez S.L."/>
            <person name="Kruys A."/>
            <person name="Hutchinson M.I."/>
            <person name="Powell A.J."/>
            <person name="Barry K."/>
            <person name="Miller A.N."/>
            <person name="Grigoriev I.V."/>
            <person name="Debuchy R."/>
            <person name="Gladieux P."/>
            <person name="Hiltunen Thoren M."/>
            <person name="Johannesson H."/>
        </authorList>
    </citation>
    <scope>NUCLEOTIDE SEQUENCE</scope>
    <source>
        <strain evidence="3">CBS 103.79</strain>
    </source>
</reference>
<dbReference type="InterPro" id="IPR013087">
    <property type="entry name" value="Znf_C2H2_type"/>
</dbReference>
<keyword evidence="4" id="KW-1185">Reference proteome</keyword>
<dbReference type="PROSITE" id="PS00028">
    <property type="entry name" value="ZINC_FINGER_C2H2_1"/>
    <property type="match status" value="1"/>
</dbReference>
<gene>
    <name evidence="3" type="ORF">C8A05DRAFT_44083</name>
</gene>
<accession>A0AAN6MKD2</accession>
<feature type="region of interest" description="Disordered" evidence="1">
    <location>
        <begin position="411"/>
        <end position="440"/>
    </location>
</feature>
<dbReference type="PANTHER" id="PTHR38166">
    <property type="entry name" value="C2H2-TYPE DOMAIN-CONTAINING PROTEIN-RELATED"/>
    <property type="match status" value="1"/>
</dbReference>
<feature type="region of interest" description="Disordered" evidence="1">
    <location>
        <begin position="1"/>
        <end position="52"/>
    </location>
</feature>
<evidence type="ECO:0000256" key="1">
    <source>
        <dbReference type="SAM" id="MobiDB-lite"/>
    </source>
</evidence>
<feature type="region of interest" description="Disordered" evidence="1">
    <location>
        <begin position="646"/>
        <end position="668"/>
    </location>
</feature>
<protein>
    <recommendedName>
        <fullName evidence="2">C2H2-type domain-containing protein</fullName>
    </recommendedName>
</protein>
<feature type="compositionally biased region" description="Low complexity" evidence="1">
    <location>
        <begin position="38"/>
        <end position="50"/>
    </location>
</feature>
<feature type="compositionally biased region" description="Polar residues" evidence="1">
    <location>
        <begin position="481"/>
        <end position="497"/>
    </location>
</feature>
<feature type="compositionally biased region" description="Polar residues" evidence="1">
    <location>
        <begin position="527"/>
        <end position="537"/>
    </location>
</feature>
<dbReference type="AlphaFoldDB" id="A0AAN6MKD2"/>